<accession>A0A381PK47</accession>
<feature type="transmembrane region" description="Helical" evidence="1">
    <location>
        <begin position="56"/>
        <end position="78"/>
    </location>
</feature>
<evidence type="ECO:0000259" key="2">
    <source>
        <dbReference type="Pfam" id="PF02517"/>
    </source>
</evidence>
<feature type="transmembrane region" description="Helical" evidence="1">
    <location>
        <begin position="12"/>
        <end position="34"/>
    </location>
</feature>
<proteinExistence type="predicted"/>
<feature type="domain" description="CAAX prenyl protease 2/Lysostaphin resistance protein A-like" evidence="2">
    <location>
        <begin position="125"/>
        <end position="229"/>
    </location>
</feature>
<keyword evidence="1" id="KW-1133">Transmembrane helix</keyword>
<evidence type="ECO:0000256" key="1">
    <source>
        <dbReference type="SAM" id="Phobius"/>
    </source>
</evidence>
<dbReference type="AlphaFoldDB" id="A0A381PK47"/>
<feature type="transmembrane region" description="Helical" evidence="1">
    <location>
        <begin position="90"/>
        <end position="111"/>
    </location>
</feature>
<gene>
    <name evidence="3" type="ORF">METZ01_LOCUS19303</name>
</gene>
<feature type="transmembrane region" description="Helical" evidence="1">
    <location>
        <begin position="169"/>
        <end position="185"/>
    </location>
</feature>
<evidence type="ECO:0000313" key="3">
    <source>
        <dbReference type="EMBL" id="SUZ66449.1"/>
    </source>
</evidence>
<feature type="transmembrane region" description="Helical" evidence="1">
    <location>
        <begin position="191"/>
        <end position="213"/>
    </location>
</feature>
<protein>
    <recommendedName>
        <fullName evidence="2">CAAX prenyl protease 2/Lysostaphin resistance protein A-like domain-containing protein</fullName>
    </recommendedName>
</protein>
<dbReference type="GO" id="GO:0004175">
    <property type="term" value="F:endopeptidase activity"/>
    <property type="evidence" value="ECO:0007669"/>
    <property type="project" value="UniProtKB-ARBA"/>
</dbReference>
<name>A0A381PK47_9ZZZZ</name>
<dbReference type="InterPro" id="IPR003675">
    <property type="entry name" value="Rce1/LyrA-like_dom"/>
</dbReference>
<organism evidence="3">
    <name type="scientific">marine metagenome</name>
    <dbReference type="NCBI Taxonomy" id="408172"/>
    <lineage>
        <taxon>unclassified sequences</taxon>
        <taxon>metagenomes</taxon>
        <taxon>ecological metagenomes</taxon>
    </lineage>
</organism>
<keyword evidence="1" id="KW-0812">Transmembrane</keyword>
<dbReference type="Pfam" id="PF02517">
    <property type="entry name" value="Rce1-like"/>
    <property type="match status" value="1"/>
</dbReference>
<dbReference type="EMBL" id="UINC01000984">
    <property type="protein sequence ID" value="SUZ66449.1"/>
    <property type="molecule type" value="Genomic_DNA"/>
</dbReference>
<sequence>MISAYWRSTRSPLYSFLFTIPLFLIYEIGIFLTAKDNMLVLRNGADALMRQVLENFGIIGLHGIGAIFLAGFGVVFFMQRKYWRDAEVHGDYLLLMMGESLIWAVGLYYFMSNVYVLFMNPTGQVLVQQVTLAVGAGIYEELFFRVLLIAGVAAILGFVFQWSDKMKRWMAMAIAAGIFSAFHFLGEYADYFSFDVFLIRFFAGLALGSLYFIRGFGITAWSHALYDLIVLTQTTTQT</sequence>
<feature type="transmembrane region" description="Helical" evidence="1">
    <location>
        <begin position="142"/>
        <end position="162"/>
    </location>
</feature>
<keyword evidence="1" id="KW-0472">Membrane</keyword>
<dbReference type="GO" id="GO:0080120">
    <property type="term" value="P:CAAX-box protein maturation"/>
    <property type="evidence" value="ECO:0007669"/>
    <property type="project" value="UniProtKB-ARBA"/>
</dbReference>
<reference evidence="3" key="1">
    <citation type="submission" date="2018-05" db="EMBL/GenBank/DDBJ databases">
        <authorList>
            <person name="Lanie J.A."/>
            <person name="Ng W.-L."/>
            <person name="Kazmierczak K.M."/>
            <person name="Andrzejewski T.M."/>
            <person name="Davidsen T.M."/>
            <person name="Wayne K.J."/>
            <person name="Tettelin H."/>
            <person name="Glass J.I."/>
            <person name="Rusch D."/>
            <person name="Podicherti R."/>
            <person name="Tsui H.-C.T."/>
            <person name="Winkler M.E."/>
        </authorList>
    </citation>
    <scope>NUCLEOTIDE SEQUENCE</scope>
</reference>